<evidence type="ECO:0000313" key="2">
    <source>
        <dbReference type="EMBL" id="VAX00022.1"/>
    </source>
</evidence>
<proteinExistence type="predicted"/>
<evidence type="ECO:0000256" key="1">
    <source>
        <dbReference type="SAM" id="Phobius"/>
    </source>
</evidence>
<feature type="transmembrane region" description="Helical" evidence="1">
    <location>
        <begin position="125"/>
        <end position="146"/>
    </location>
</feature>
<accession>A0A3B1A7H1</accession>
<keyword evidence="1" id="KW-0812">Transmembrane</keyword>
<keyword evidence="1" id="KW-0472">Membrane</keyword>
<evidence type="ECO:0008006" key="3">
    <source>
        <dbReference type="Google" id="ProtNLM"/>
    </source>
</evidence>
<reference evidence="2" key="1">
    <citation type="submission" date="2018-06" db="EMBL/GenBank/DDBJ databases">
        <authorList>
            <person name="Zhirakovskaya E."/>
        </authorList>
    </citation>
    <scope>NUCLEOTIDE SEQUENCE</scope>
</reference>
<organism evidence="2">
    <name type="scientific">hydrothermal vent metagenome</name>
    <dbReference type="NCBI Taxonomy" id="652676"/>
    <lineage>
        <taxon>unclassified sequences</taxon>
        <taxon>metagenomes</taxon>
        <taxon>ecological metagenomes</taxon>
    </lineage>
</organism>
<name>A0A3B1A7H1_9ZZZZ</name>
<protein>
    <recommendedName>
        <fullName evidence="3">Acid-resistance membrane protein</fullName>
    </recommendedName>
</protein>
<dbReference type="PANTHER" id="PTHR34989">
    <property type="entry name" value="PROTEIN HDED"/>
    <property type="match status" value="1"/>
</dbReference>
<dbReference type="InterPro" id="IPR005325">
    <property type="entry name" value="DUF308_memb"/>
</dbReference>
<dbReference type="GO" id="GO:0005886">
    <property type="term" value="C:plasma membrane"/>
    <property type="evidence" value="ECO:0007669"/>
    <property type="project" value="TreeGrafter"/>
</dbReference>
<dbReference type="AlphaFoldDB" id="A0A3B1A7H1"/>
<dbReference type="InterPro" id="IPR052712">
    <property type="entry name" value="Acid_resist_chaperone_HdeD"/>
</dbReference>
<dbReference type="PANTHER" id="PTHR34989:SF1">
    <property type="entry name" value="PROTEIN HDED"/>
    <property type="match status" value="1"/>
</dbReference>
<keyword evidence="1" id="KW-1133">Transmembrane helix</keyword>
<sequence length="180" mass="19624">MHTLPMDEIVRSKAGPYTFVIGILLVALGTLAIFLPGVMSLGMALFAAWLLLGAGFLWVVHTYRYASRNLMNWVKPTLLVGVGLLMLIFPASGVAAVGLLLAIYLFLDAFGSFALVWVIRPAKGWGWMAFNGITSFVLAMLLLVGWPATSMWLVGLYVGISLLFDGWALLMISWALRKSA</sequence>
<gene>
    <name evidence="2" type="ORF">MNBD_GAMMA19-398</name>
</gene>
<feature type="transmembrane region" description="Helical" evidence="1">
    <location>
        <begin position="152"/>
        <end position="176"/>
    </location>
</feature>
<dbReference type="EMBL" id="UOFV01000196">
    <property type="protein sequence ID" value="VAX00022.1"/>
    <property type="molecule type" value="Genomic_DNA"/>
</dbReference>
<feature type="transmembrane region" description="Helical" evidence="1">
    <location>
        <begin position="14"/>
        <end position="35"/>
    </location>
</feature>
<dbReference type="Pfam" id="PF03729">
    <property type="entry name" value="DUF308"/>
    <property type="match status" value="2"/>
</dbReference>
<feature type="transmembrane region" description="Helical" evidence="1">
    <location>
        <begin position="41"/>
        <end position="60"/>
    </location>
</feature>